<feature type="transmembrane region" description="Helical" evidence="1">
    <location>
        <begin position="7"/>
        <end position="29"/>
    </location>
</feature>
<proteinExistence type="predicted"/>
<name>A0A841HUF2_9GAMM</name>
<gene>
    <name evidence="2" type="ORF">HNQ60_005365</name>
</gene>
<reference evidence="2 3" key="1">
    <citation type="submission" date="2020-08" db="EMBL/GenBank/DDBJ databases">
        <title>Genomic Encyclopedia of Type Strains, Phase IV (KMG-IV): sequencing the most valuable type-strain genomes for metagenomic binning, comparative biology and taxonomic classification.</title>
        <authorList>
            <person name="Goeker M."/>
        </authorList>
    </citation>
    <scope>NUCLEOTIDE SEQUENCE [LARGE SCALE GENOMIC DNA]</scope>
    <source>
        <strain evidence="2 3">DSM 26723</strain>
    </source>
</reference>
<comment type="caution">
    <text evidence="2">The sequence shown here is derived from an EMBL/GenBank/DDBJ whole genome shotgun (WGS) entry which is preliminary data.</text>
</comment>
<sequence>MAAVLEVVAQFIFEVLAYGIGKIVAAMFLPHLKIEPLRMQKSIAPWKWRGFTYKRGSGRFLYTESVQLIGVVSLLVIGLGIYLMVRFAN</sequence>
<keyword evidence="1" id="KW-1133">Transmembrane helix</keyword>
<dbReference type="RefSeq" id="WP_184335837.1">
    <property type="nucleotide sequence ID" value="NZ_JACHHZ010000008.1"/>
</dbReference>
<organism evidence="2 3">
    <name type="scientific">Povalibacter uvarum</name>
    <dbReference type="NCBI Taxonomy" id="732238"/>
    <lineage>
        <taxon>Bacteria</taxon>
        <taxon>Pseudomonadati</taxon>
        <taxon>Pseudomonadota</taxon>
        <taxon>Gammaproteobacteria</taxon>
        <taxon>Steroidobacterales</taxon>
        <taxon>Steroidobacteraceae</taxon>
        <taxon>Povalibacter</taxon>
    </lineage>
</organism>
<keyword evidence="3" id="KW-1185">Reference proteome</keyword>
<evidence type="ECO:0000256" key="1">
    <source>
        <dbReference type="SAM" id="Phobius"/>
    </source>
</evidence>
<feature type="transmembrane region" description="Helical" evidence="1">
    <location>
        <begin position="66"/>
        <end position="85"/>
    </location>
</feature>
<evidence type="ECO:0000313" key="3">
    <source>
        <dbReference type="Proteomes" id="UP000588068"/>
    </source>
</evidence>
<accession>A0A841HUF2</accession>
<keyword evidence="1" id="KW-0812">Transmembrane</keyword>
<protein>
    <submittedName>
        <fullName evidence="2">Multidrug transporter EmrE-like cation transporter</fullName>
    </submittedName>
</protein>
<dbReference type="EMBL" id="JACHHZ010000008">
    <property type="protein sequence ID" value="MBB6096443.1"/>
    <property type="molecule type" value="Genomic_DNA"/>
</dbReference>
<dbReference type="AlphaFoldDB" id="A0A841HUF2"/>
<dbReference type="Proteomes" id="UP000588068">
    <property type="component" value="Unassembled WGS sequence"/>
</dbReference>
<evidence type="ECO:0000313" key="2">
    <source>
        <dbReference type="EMBL" id="MBB6096443.1"/>
    </source>
</evidence>
<keyword evidence="1" id="KW-0472">Membrane</keyword>